<accession>A0A1Y2GIU9</accession>
<dbReference type="Proteomes" id="UP000193648">
    <property type="component" value="Unassembled WGS sequence"/>
</dbReference>
<reference evidence="1 2" key="1">
    <citation type="submission" date="2016-07" db="EMBL/GenBank/DDBJ databases">
        <title>Pervasive Adenine N6-methylation of Active Genes in Fungi.</title>
        <authorList>
            <consortium name="DOE Joint Genome Institute"/>
            <person name="Mondo S.J."/>
            <person name="Dannebaum R.O."/>
            <person name="Kuo R.C."/>
            <person name="Labutti K."/>
            <person name="Haridas S."/>
            <person name="Kuo A."/>
            <person name="Salamov A."/>
            <person name="Ahrendt S.R."/>
            <person name="Lipzen A."/>
            <person name="Sullivan W."/>
            <person name="Andreopoulos W.B."/>
            <person name="Clum A."/>
            <person name="Lindquist E."/>
            <person name="Daum C."/>
            <person name="Ramamoorthy G.K."/>
            <person name="Gryganskyi A."/>
            <person name="Culley D."/>
            <person name="Magnuson J.K."/>
            <person name="James T.Y."/>
            <person name="O'Malley M.A."/>
            <person name="Stajich J.E."/>
            <person name="Spatafora J.W."/>
            <person name="Visel A."/>
            <person name="Grigoriev I.V."/>
        </authorList>
    </citation>
    <scope>NUCLEOTIDE SEQUENCE [LARGE SCALE GENOMIC DNA]</scope>
    <source>
        <strain evidence="1 2">NRRL 3116</strain>
    </source>
</reference>
<protein>
    <submittedName>
        <fullName evidence="1">Uncharacterized protein</fullName>
    </submittedName>
</protein>
<dbReference type="GeneID" id="33566493"/>
<name>A0A1Y2GIU9_9FUNG</name>
<dbReference type="AlphaFoldDB" id="A0A1Y2GIU9"/>
<evidence type="ECO:0000313" key="2">
    <source>
        <dbReference type="Proteomes" id="UP000193648"/>
    </source>
</evidence>
<sequence>MWASPSNFLRRATVLKHSTRDLLLSQQIHLTHSHWKLRTQVKTRKPQMVQRSNPIISLPVHPPLARPRVPT</sequence>
<evidence type="ECO:0000313" key="1">
    <source>
        <dbReference type="EMBL" id="ORZ12081.1"/>
    </source>
</evidence>
<dbReference type="InParanoid" id="A0A1Y2GIU9"/>
<proteinExistence type="predicted"/>
<organism evidence="1 2">
    <name type="scientific">Lobosporangium transversale</name>
    <dbReference type="NCBI Taxonomy" id="64571"/>
    <lineage>
        <taxon>Eukaryota</taxon>
        <taxon>Fungi</taxon>
        <taxon>Fungi incertae sedis</taxon>
        <taxon>Mucoromycota</taxon>
        <taxon>Mortierellomycotina</taxon>
        <taxon>Mortierellomycetes</taxon>
        <taxon>Mortierellales</taxon>
        <taxon>Mortierellaceae</taxon>
        <taxon>Lobosporangium</taxon>
    </lineage>
</organism>
<dbReference type="RefSeq" id="XP_021879946.1">
    <property type="nucleotide sequence ID" value="XM_022024649.1"/>
</dbReference>
<gene>
    <name evidence="1" type="ORF">BCR41DRAFT_356460</name>
</gene>
<keyword evidence="2" id="KW-1185">Reference proteome</keyword>
<comment type="caution">
    <text evidence="1">The sequence shown here is derived from an EMBL/GenBank/DDBJ whole genome shotgun (WGS) entry which is preliminary data.</text>
</comment>
<dbReference type="EMBL" id="MCFF01000026">
    <property type="protein sequence ID" value="ORZ12081.1"/>
    <property type="molecule type" value="Genomic_DNA"/>
</dbReference>